<evidence type="ECO:0000313" key="2">
    <source>
        <dbReference type="Proteomes" id="UP000294927"/>
    </source>
</evidence>
<dbReference type="Proteomes" id="UP000294927">
    <property type="component" value="Unassembled WGS sequence"/>
</dbReference>
<sequence>MSEIADQLRARRAASYRLPPLACGHRDPLDCPQPQWTAAARAAWYHLNRLGLVDRDGFVTAILAGAA</sequence>
<reference evidence="1 2" key="1">
    <citation type="submission" date="2019-03" db="EMBL/GenBank/DDBJ databases">
        <title>Genomic Encyclopedia of Archaeal and Bacterial Type Strains, Phase II (KMG-II): from individual species to whole genera.</title>
        <authorList>
            <person name="Goeker M."/>
        </authorList>
    </citation>
    <scope>NUCLEOTIDE SEQUENCE [LARGE SCALE GENOMIC DNA]</scope>
    <source>
        <strain evidence="1 2">DSM 45499</strain>
    </source>
</reference>
<name>A0A4R7UVQ1_9PSEU</name>
<evidence type="ECO:0000313" key="1">
    <source>
        <dbReference type="EMBL" id="TDV40107.1"/>
    </source>
</evidence>
<dbReference type="AlphaFoldDB" id="A0A4R7UVQ1"/>
<dbReference type="OrthoDB" id="4641467at2"/>
<dbReference type="RefSeq" id="WP_133908547.1">
    <property type="nucleotide sequence ID" value="NZ_SOCP01000024.1"/>
</dbReference>
<gene>
    <name evidence="1" type="ORF">CLV71_124126</name>
</gene>
<accession>A0A4R7UVQ1</accession>
<comment type="caution">
    <text evidence="1">The sequence shown here is derived from an EMBL/GenBank/DDBJ whole genome shotgun (WGS) entry which is preliminary data.</text>
</comment>
<protein>
    <submittedName>
        <fullName evidence="1">Uncharacterized protein</fullName>
    </submittedName>
</protein>
<organism evidence="1 2">
    <name type="scientific">Actinophytocola oryzae</name>
    <dbReference type="NCBI Taxonomy" id="502181"/>
    <lineage>
        <taxon>Bacteria</taxon>
        <taxon>Bacillati</taxon>
        <taxon>Actinomycetota</taxon>
        <taxon>Actinomycetes</taxon>
        <taxon>Pseudonocardiales</taxon>
        <taxon>Pseudonocardiaceae</taxon>
    </lineage>
</organism>
<dbReference type="EMBL" id="SOCP01000024">
    <property type="protein sequence ID" value="TDV40107.1"/>
    <property type="molecule type" value="Genomic_DNA"/>
</dbReference>
<keyword evidence="2" id="KW-1185">Reference proteome</keyword>
<proteinExistence type="predicted"/>